<accession>A0A183DXR8</accession>
<evidence type="ECO:0000313" key="1">
    <source>
        <dbReference type="EMBL" id="VDN22434.1"/>
    </source>
</evidence>
<name>A0A183DXR8_9BILA</name>
<evidence type="ECO:0000313" key="2">
    <source>
        <dbReference type="Proteomes" id="UP000271098"/>
    </source>
</evidence>
<dbReference type="EMBL" id="UYRT01080288">
    <property type="protein sequence ID" value="VDN22434.1"/>
    <property type="molecule type" value="Genomic_DNA"/>
</dbReference>
<evidence type="ECO:0000313" key="3">
    <source>
        <dbReference type="WBParaSite" id="GPUH_0001352401-mRNA-1"/>
    </source>
</evidence>
<keyword evidence="2" id="KW-1185">Reference proteome</keyword>
<organism evidence="3">
    <name type="scientific">Gongylonema pulchrum</name>
    <dbReference type="NCBI Taxonomy" id="637853"/>
    <lineage>
        <taxon>Eukaryota</taxon>
        <taxon>Metazoa</taxon>
        <taxon>Ecdysozoa</taxon>
        <taxon>Nematoda</taxon>
        <taxon>Chromadorea</taxon>
        <taxon>Rhabditida</taxon>
        <taxon>Spirurina</taxon>
        <taxon>Spiruromorpha</taxon>
        <taxon>Spiruroidea</taxon>
        <taxon>Gongylonematidae</taxon>
        <taxon>Gongylonema</taxon>
    </lineage>
</organism>
<protein>
    <submittedName>
        <fullName evidence="3">Ovule protein</fullName>
    </submittedName>
</protein>
<reference evidence="3" key="1">
    <citation type="submission" date="2016-06" db="UniProtKB">
        <authorList>
            <consortium name="WormBaseParasite"/>
        </authorList>
    </citation>
    <scope>IDENTIFICATION</scope>
</reference>
<dbReference type="WBParaSite" id="GPUH_0001352401-mRNA-1">
    <property type="protein sequence ID" value="GPUH_0001352401-mRNA-1"/>
    <property type="gene ID" value="GPUH_0001352401"/>
</dbReference>
<dbReference type="AlphaFoldDB" id="A0A183DXR8"/>
<proteinExistence type="predicted"/>
<reference evidence="1 2" key="2">
    <citation type="submission" date="2018-11" db="EMBL/GenBank/DDBJ databases">
        <authorList>
            <consortium name="Pathogen Informatics"/>
        </authorList>
    </citation>
    <scope>NUCLEOTIDE SEQUENCE [LARGE SCALE GENOMIC DNA]</scope>
</reference>
<sequence>MSSAGWSWTIPEPQDRIDFIFYKGPLLKPVQSYTYQGHTVNLLNNCDLTRPTQFQEPKKMREFSDTYSKHK</sequence>
<dbReference type="Proteomes" id="UP000271098">
    <property type="component" value="Unassembled WGS sequence"/>
</dbReference>
<gene>
    <name evidence="1" type="ORF">GPUH_LOCUS13509</name>
</gene>
<dbReference type="OrthoDB" id="276515at2759"/>